<comment type="caution">
    <text evidence="2">The sequence shown here is derived from an EMBL/GenBank/DDBJ whole genome shotgun (WGS) entry which is preliminary data.</text>
</comment>
<gene>
    <name evidence="2" type="ORF">B7P34_36435</name>
</gene>
<feature type="non-terminal residue" evidence="2">
    <location>
        <position position="127"/>
    </location>
</feature>
<feature type="transmembrane region" description="Helical" evidence="1">
    <location>
        <begin position="7"/>
        <end position="29"/>
    </location>
</feature>
<keyword evidence="1" id="KW-0812">Transmembrane</keyword>
<keyword evidence="1" id="KW-1133">Transmembrane helix</keyword>
<reference evidence="2 3" key="1">
    <citation type="submission" date="2018-03" db="EMBL/GenBank/DDBJ databases">
        <title>Chitinolytic properties of Streptosporangium nondiastaticum TBG75A20.</title>
        <authorList>
            <person name="Gayathri V."/>
            <person name="Shiburaj S."/>
        </authorList>
    </citation>
    <scope>NUCLEOTIDE SEQUENCE [LARGE SCALE GENOMIC DNA]</scope>
    <source>
        <strain evidence="2 3">TBG75A20</strain>
    </source>
</reference>
<keyword evidence="1" id="KW-0472">Membrane</keyword>
<dbReference type="RefSeq" id="WP_223268647.1">
    <property type="nucleotide sequence ID" value="NZ_PXWG01000400.1"/>
</dbReference>
<name>A0A9X7PDF7_9ACTN</name>
<evidence type="ECO:0000256" key="1">
    <source>
        <dbReference type="SAM" id="Phobius"/>
    </source>
</evidence>
<dbReference type="SUPFAM" id="SSF103473">
    <property type="entry name" value="MFS general substrate transporter"/>
    <property type="match status" value="1"/>
</dbReference>
<proteinExistence type="predicted"/>
<keyword evidence="3" id="KW-1185">Reference proteome</keyword>
<feature type="transmembrane region" description="Helical" evidence="1">
    <location>
        <begin position="103"/>
        <end position="124"/>
    </location>
</feature>
<evidence type="ECO:0000313" key="3">
    <source>
        <dbReference type="Proteomes" id="UP000242427"/>
    </source>
</evidence>
<accession>A0A9X7PDF7</accession>
<dbReference type="Proteomes" id="UP000242427">
    <property type="component" value="Unassembled WGS sequence"/>
</dbReference>
<evidence type="ECO:0000313" key="2">
    <source>
        <dbReference type="EMBL" id="PSJ23872.1"/>
    </source>
</evidence>
<feature type="transmembrane region" description="Helical" evidence="1">
    <location>
        <begin position="41"/>
        <end position="65"/>
    </location>
</feature>
<dbReference type="InterPro" id="IPR036259">
    <property type="entry name" value="MFS_trans_sf"/>
</dbReference>
<evidence type="ECO:0008006" key="4">
    <source>
        <dbReference type="Google" id="ProtNLM"/>
    </source>
</evidence>
<dbReference type="AlphaFoldDB" id="A0A9X7PDF7"/>
<protein>
    <recommendedName>
        <fullName evidence="4">MFS transporter</fullName>
    </recommendedName>
</protein>
<dbReference type="EMBL" id="PXWG01000400">
    <property type="protein sequence ID" value="PSJ23872.1"/>
    <property type="molecule type" value="Genomic_DNA"/>
</dbReference>
<sequence length="127" mass="13390">MAVHDQTLFVVLRFFAGLGCGSLISLSFTTVGLTSNPDRNFGYLIMWVLLYGAVVLFAMPAAFSLSGMRGPLLFFALFPLVALPFVKAFPVSGETVAAVEADAVNLSGVLKGSALAAMFAYFIAQGV</sequence>
<feature type="transmembrane region" description="Helical" evidence="1">
    <location>
        <begin position="72"/>
        <end position="91"/>
    </location>
</feature>
<organism evidence="2 3">
    <name type="scientific">Streptosporangium nondiastaticum</name>
    <dbReference type="NCBI Taxonomy" id="35764"/>
    <lineage>
        <taxon>Bacteria</taxon>
        <taxon>Bacillati</taxon>
        <taxon>Actinomycetota</taxon>
        <taxon>Actinomycetes</taxon>
        <taxon>Streptosporangiales</taxon>
        <taxon>Streptosporangiaceae</taxon>
        <taxon>Streptosporangium</taxon>
    </lineage>
</organism>